<name>A0A2I0U558_LIMLA</name>
<dbReference type="Proteomes" id="UP000233556">
    <property type="component" value="Unassembled WGS sequence"/>
</dbReference>
<gene>
    <name evidence="3" type="ORF">llap_8508</name>
</gene>
<keyword evidence="3" id="KW-0548">Nucleotidyltransferase</keyword>
<evidence type="ECO:0000256" key="1">
    <source>
        <dbReference type="SAM" id="MobiDB-lite"/>
    </source>
</evidence>
<sequence length="392" mass="44522">MVKGLEISPVMKAGTVQPGEEKTQRDKKTHQNPPRVGVITIRQHEFSGRAILNQHYLLIIKLFYSCSLDIQPHELGNREGKQNEVIAIKEEVISDLLLCLDAHKSMGPDGLHPRVLKELADVLTMPLSIIYLKSWLTGEVPMDWRAANVTPIYNKGRKEDPGNYRLVSLTSVPGTIMEQIILSAITSHIMDNQRTRPSQHGFMKGRSCLTNLISFYDKMTRLLGQGKAVDIVYLDFQKAFDTVPHRILMEKLAAHCLDECTICWIKHWLAGWSQRVVVNGVKSSWRLVTSGVPQSSVLGPFLFNIFIDDLDKDVECIISKFADDTKLSRSVDLHEDREALQRDLDRLDPWANINGTSFNKAKYQVLHLGHNNATGLGKCRWKTAWQKRTWGF</sequence>
<reference evidence="4" key="1">
    <citation type="submission" date="2017-11" db="EMBL/GenBank/DDBJ databases">
        <authorList>
            <person name="Lima N.C."/>
            <person name="Parody-Merino A.M."/>
            <person name="Battley P.F."/>
            <person name="Fidler A.E."/>
            <person name="Prosdocimi F."/>
        </authorList>
    </citation>
    <scope>NUCLEOTIDE SEQUENCE [LARGE SCALE GENOMIC DNA]</scope>
</reference>
<dbReference type="InterPro" id="IPR000477">
    <property type="entry name" value="RT_dom"/>
</dbReference>
<dbReference type="GO" id="GO:0003964">
    <property type="term" value="F:RNA-directed DNA polymerase activity"/>
    <property type="evidence" value="ECO:0007669"/>
    <property type="project" value="UniProtKB-KW"/>
</dbReference>
<dbReference type="OrthoDB" id="416454at2759"/>
<feature type="domain" description="Reverse transcriptase" evidence="2">
    <location>
        <begin position="133"/>
        <end position="380"/>
    </location>
</feature>
<evidence type="ECO:0000259" key="2">
    <source>
        <dbReference type="PROSITE" id="PS50878"/>
    </source>
</evidence>
<dbReference type="EMBL" id="KZ506150">
    <property type="protein sequence ID" value="PKU41187.1"/>
    <property type="molecule type" value="Genomic_DNA"/>
</dbReference>
<accession>A0A2I0U558</accession>
<dbReference type="Pfam" id="PF00078">
    <property type="entry name" value="RVT_1"/>
    <property type="match status" value="1"/>
</dbReference>
<keyword evidence="3" id="KW-0695">RNA-directed DNA polymerase</keyword>
<dbReference type="AlphaFoldDB" id="A0A2I0U558"/>
<reference evidence="4" key="2">
    <citation type="submission" date="2017-12" db="EMBL/GenBank/DDBJ databases">
        <title>Genome sequence of the Bar-tailed Godwit (Limosa lapponica baueri).</title>
        <authorList>
            <person name="Lima N.C.B."/>
            <person name="Parody-Merino A.M."/>
            <person name="Battley P.F."/>
            <person name="Fidler A.E."/>
            <person name="Prosdocimi F."/>
        </authorList>
    </citation>
    <scope>NUCLEOTIDE SEQUENCE [LARGE SCALE GENOMIC DNA]</scope>
</reference>
<dbReference type="PROSITE" id="PS50878">
    <property type="entry name" value="RT_POL"/>
    <property type="match status" value="1"/>
</dbReference>
<dbReference type="InterPro" id="IPR043502">
    <property type="entry name" value="DNA/RNA_pol_sf"/>
</dbReference>
<evidence type="ECO:0000313" key="3">
    <source>
        <dbReference type="EMBL" id="PKU41187.1"/>
    </source>
</evidence>
<keyword evidence="3" id="KW-0808">Transferase</keyword>
<feature type="region of interest" description="Disordered" evidence="1">
    <location>
        <begin position="13"/>
        <end position="33"/>
    </location>
</feature>
<keyword evidence="4" id="KW-1185">Reference proteome</keyword>
<dbReference type="PANTHER" id="PTHR33332">
    <property type="entry name" value="REVERSE TRANSCRIPTASE DOMAIN-CONTAINING PROTEIN"/>
    <property type="match status" value="1"/>
</dbReference>
<proteinExistence type="predicted"/>
<dbReference type="SUPFAM" id="SSF56672">
    <property type="entry name" value="DNA/RNA polymerases"/>
    <property type="match status" value="1"/>
</dbReference>
<evidence type="ECO:0000313" key="4">
    <source>
        <dbReference type="Proteomes" id="UP000233556"/>
    </source>
</evidence>
<organism evidence="3 4">
    <name type="scientific">Limosa lapponica baueri</name>
    <dbReference type="NCBI Taxonomy" id="1758121"/>
    <lineage>
        <taxon>Eukaryota</taxon>
        <taxon>Metazoa</taxon>
        <taxon>Chordata</taxon>
        <taxon>Craniata</taxon>
        <taxon>Vertebrata</taxon>
        <taxon>Euteleostomi</taxon>
        <taxon>Archelosauria</taxon>
        <taxon>Archosauria</taxon>
        <taxon>Dinosauria</taxon>
        <taxon>Saurischia</taxon>
        <taxon>Theropoda</taxon>
        <taxon>Coelurosauria</taxon>
        <taxon>Aves</taxon>
        <taxon>Neognathae</taxon>
        <taxon>Neoaves</taxon>
        <taxon>Charadriiformes</taxon>
        <taxon>Scolopacidae</taxon>
        <taxon>Limosa</taxon>
    </lineage>
</organism>
<dbReference type="CDD" id="cd01650">
    <property type="entry name" value="RT_nLTR_like"/>
    <property type="match status" value="1"/>
</dbReference>
<protein>
    <submittedName>
        <fullName evidence="3">Rna-directed dna polymerase from mobile element jockey-like</fullName>
    </submittedName>
</protein>